<accession>A0ACC5VWQ2</accession>
<protein>
    <submittedName>
        <fullName evidence="1">Diguanylate cyclase</fullName>
    </submittedName>
</protein>
<dbReference type="EMBL" id="JABYQT010000005">
    <property type="protein sequence ID" value="MBZ5487959.1"/>
    <property type="molecule type" value="Genomic_DNA"/>
</dbReference>
<name>A0ACC5VWQ2_9GAMM</name>
<reference evidence="1" key="1">
    <citation type="submission" date="2020-06" db="EMBL/GenBank/DDBJ databases">
        <title>Whole Genome Sequence of Halomonas aquamarina MB598.</title>
        <authorList>
            <person name="Pervaiz M."/>
            <person name="Fariq A."/>
            <person name="Yasmin A."/>
            <person name="Welch M."/>
        </authorList>
    </citation>
    <scope>NUCLEOTIDE SEQUENCE</scope>
    <source>
        <strain evidence="1">MB598</strain>
    </source>
</reference>
<evidence type="ECO:0000313" key="1">
    <source>
        <dbReference type="EMBL" id="MBZ5487959.1"/>
    </source>
</evidence>
<evidence type="ECO:0000313" key="2">
    <source>
        <dbReference type="Proteomes" id="UP001319846"/>
    </source>
</evidence>
<proteinExistence type="predicted"/>
<gene>
    <name evidence="1" type="ORF">HW452_10530</name>
</gene>
<comment type="caution">
    <text evidence="1">The sequence shown here is derived from an EMBL/GenBank/DDBJ whole genome shotgun (WGS) entry which is preliminary data.</text>
</comment>
<sequence length="532" mass="59586">MLRHFSRSLRFQFLIALSGVLLLALGSLGALSKWFIFPALHKEEQGIIDQELKRIERSLVLAQQELLVQARDWANWDDTYEFVQGNYPRYADVNFSPEMLKEMRYQLIAFFAADGSPYFLSGLVPHTGQFASCAQPSGECDWMAPYIDTMQRSIKDNPDQQSFLVPGISSPAMVAITPILRTDGTGPNVGWLAKMRLMDEQWIAQWETLTGLPIAIERLPAPQREPSIRIEGDTIHAQHLLPTSVPDMSIAIGTQLNRTHYLASLDTIRYVLIWTACLMLFVIGFVLWLMERIILTPLKALSVFARQASKQDTNLDAQSLCRRGDEIGMLARSFDQQLTRQRELNAELLNLSTHDALTGLPNRRLFDQQLKDAIQEAVALSQPLAVMMLDVDHFKLFNDHYGHQMGDECLRKVSRALQRVANDHGFLIARTGGEEFSALLPGTSADSARQIGLLLHRTVDQLKLPHRASPVSAYVTICVGVSSLADSTDILPCSLMSTADQALYSAKAAGRHQVMVFTPSLDPVHMHETPHE</sequence>
<dbReference type="Proteomes" id="UP001319846">
    <property type="component" value="Unassembled WGS sequence"/>
</dbReference>
<organism evidence="1 2">
    <name type="scientific">Vreelandella aquamarina</name>
    <dbReference type="NCBI Taxonomy" id="77097"/>
    <lineage>
        <taxon>Bacteria</taxon>
        <taxon>Pseudomonadati</taxon>
        <taxon>Pseudomonadota</taxon>
        <taxon>Gammaproteobacteria</taxon>
        <taxon>Oceanospirillales</taxon>
        <taxon>Halomonadaceae</taxon>
        <taxon>Vreelandella</taxon>
    </lineage>
</organism>
<keyword evidence="2" id="KW-1185">Reference proteome</keyword>